<dbReference type="OrthoDB" id="4802432at2759"/>
<keyword evidence="3" id="KW-1185">Reference proteome</keyword>
<evidence type="ECO:0000259" key="1">
    <source>
        <dbReference type="Pfam" id="PF20183"/>
    </source>
</evidence>
<reference evidence="2" key="1">
    <citation type="submission" date="2021-08" db="EMBL/GenBank/DDBJ databases">
        <title>Chromosome-Level Trichoderma cornu-damae using Hi-C Data.</title>
        <authorList>
            <person name="Kim C.S."/>
        </authorList>
    </citation>
    <scope>NUCLEOTIDE SEQUENCE</scope>
    <source>
        <strain evidence="2">KA19-0412C</strain>
    </source>
</reference>
<sequence length="474" mass="54725">MILEFVRDSLEGGEAASYALVSREWHEYFEPCVFRRLTLSSKRIQEFEAIMNKHRRPFVQYIWFRFERSVRRGVTPAVTFRYELDHSRFTTAILGLFQILSEWPERGTSWPGIVLELTAFSAADPGYSMKDTVPAELRDVDLTVESDALEAIYNKTPGEMRGLTNDESREQKEIRSRLLPPELLQPMLSHHLPEVKLITDLTVRRQMHSSFFSRYMRDIVAALPKLEFLTYEPCFSHEPRRRTLPGASVVKDIIKAMPPSIRRFQVFEDFSALYGSLEERPIESESRRLLGELAADVSQDIEPEVICMSFITDAVHFFSDFLTGFIRRPYFALGWLNLTSLVLTSSVITPRSLDKIPPLLVAAARAAQHMPNLGIMELYYAGTKHGGIFTYIHDEQGSIICWESTWKWNFPLEVVHDWKKAAAVHGAVAFEFQEELIPRQYLRWPGSILSLLRTRETVVHPMTYANMMNGLNYM</sequence>
<proteinExistence type="predicted"/>
<dbReference type="Proteomes" id="UP000827724">
    <property type="component" value="Unassembled WGS sequence"/>
</dbReference>
<comment type="caution">
    <text evidence="2">The sequence shown here is derived from an EMBL/GenBank/DDBJ whole genome shotgun (WGS) entry which is preliminary data.</text>
</comment>
<evidence type="ECO:0000313" key="2">
    <source>
        <dbReference type="EMBL" id="KAH6603936.1"/>
    </source>
</evidence>
<evidence type="ECO:0000313" key="3">
    <source>
        <dbReference type="Proteomes" id="UP000827724"/>
    </source>
</evidence>
<dbReference type="InterPro" id="IPR046676">
    <property type="entry name" value="DUF6546"/>
</dbReference>
<accession>A0A9P8TRI6</accession>
<dbReference type="AlphaFoldDB" id="A0A9P8TRI6"/>
<name>A0A9P8TRI6_9HYPO</name>
<gene>
    <name evidence="2" type="ORF">Trco_007382</name>
</gene>
<organism evidence="2 3">
    <name type="scientific">Trichoderma cornu-damae</name>
    <dbReference type="NCBI Taxonomy" id="654480"/>
    <lineage>
        <taxon>Eukaryota</taxon>
        <taxon>Fungi</taxon>
        <taxon>Dikarya</taxon>
        <taxon>Ascomycota</taxon>
        <taxon>Pezizomycotina</taxon>
        <taxon>Sordariomycetes</taxon>
        <taxon>Hypocreomycetidae</taxon>
        <taxon>Hypocreales</taxon>
        <taxon>Hypocreaceae</taxon>
        <taxon>Trichoderma</taxon>
    </lineage>
</organism>
<feature type="domain" description="DUF6546" evidence="1">
    <location>
        <begin position="257"/>
        <end position="460"/>
    </location>
</feature>
<protein>
    <recommendedName>
        <fullName evidence="1">DUF6546 domain-containing protein</fullName>
    </recommendedName>
</protein>
<dbReference type="Pfam" id="PF20183">
    <property type="entry name" value="DUF6546"/>
    <property type="match status" value="1"/>
</dbReference>
<dbReference type="EMBL" id="JAIWOZ010000006">
    <property type="protein sequence ID" value="KAH6603936.1"/>
    <property type="molecule type" value="Genomic_DNA"/>
</dbReference>